<dbReference type="RefSeq" id="WP_200556722.1">
    <property type="nucleotide sequence ID" value="NZ_JAEPES010000004.1"/>
</dbReference>
<evidence type="ECO:0000313" key="5">
    <source>
        <dbReference type="Proteomes" id="UP000636458"/>
    </source>
</evidence>
<protein>
    <submittedName>
        <fullName evidence="4">GNAT family acetyltransferase</fullName>
        <ecNumber evidence="4">2.3.1.-</ecNumber>
    </submittedName>
</protein>
<feature type="domain" description="N-acetyltransferase" evidence="3">
    <location>
        <begin position="1"/>
        <end position="140"/>
    </location>
</feature>
<evidence type="ECO:0000256" key="2">
    <source>
        <dbReference type="ARBA" id="ARBA00023315"/>
    </source>
</evidence>
<dbReference type="InterPro" id="IPR000182">
    <property type="entry name" value="GNAT_dom"/>
</dbReference>
<dbReference type="EC" id="2.3.1.-" evidence="4"/>
<proteinExistence type="predicted"/>
<dbReference type="SUPFAM" id="SSF55729">
    <property type="entry name" value="Acyl-CoA N-acyltransferases (Nat)"/>
    <property type="match status" value="1"/>
</dbReference>
<keyword evidence="2 4" id="KW-0012">Acyltransferase</keyword>
<dbReference type="PROSITE" id="PS51186">
    <property type="entry name" value="GNAT"/>
    <property type="match status" value="1"/>
</dbReference>
<sequence length="140" mass="15386">MLIRPFRESDTDAVVALWSAAGLVRPWNDPRADIRRKLAVQPELFLISELGGAVVGSAMVGYDGHRGSVYYLAVDPAQQGNGFGHALMAEAERLLAELGCPKIHVMIRSDNKRVIGFYRGLAYGQEQAETMGKRLILDES</sequence>
<dbReference type="Gene3D" id="3.40.630.30">
    <property type="match status" value="1"/>
</dbReference>
<reference evidence="4" key="1">
    <citation type="submission" date="2021-01" db="EMBL/GenBank/DDBJ databases">
        <title>Lacisediminihabitans sp. nov. strain G11-30, isolated from Antarctic Soil.</title>
        <authorList>
            <person name="Li J."/>
        </authorList>
    </citation>
    <scope>NUCLEOTIDE SEQUENCE</scope>
    <source>
        <strain evidence="4">G11-30</strain>
    </source>
</reference>
<dbReference type="CDD" id="cd04301">
    <property type="entry name" value="NAT_SF"/>
    <property type="match status" value="1"/>
</dbReference>
<organism evidence="4 5">
    <name type="scientific">Lacisediminihabitans changchengi</name>
    <dbReference type="NCBI Taxonomy" id="2787634"/>
    <lineage>
        <taxon>Bacteria</taxon>
        <taxon>Bacillati</taxon>
        <taxon>Actinomycetota</taxon>
        <taxon>Actinomycetes</taxon>
        <taxon>Micrococcales</taxon>
        <taxon>Microbacteriaceae</taxon>
        <taxon>Lacisediminihabitans</taxon>
    </lineage>
</organism>
<name>A0A934W331_9MICO</name>
<keyword evidence="1 4" id="KW-0808">Transferase</keyword>
<accession>A0A934W331</accession>
<evidence type="ECO:0000259" key="3">
    <source>
        <dbReference type="PROSITE" id="PS51186"/>
    </source>
</evidence>
<dbReference type="NCBIfam" id="NF002959">
    <property type="entry name" value="PRK03624.1"/>
    <property type="match status" value="1"/>
</dbReference>
<dbReference type="InterPro" id="IPR016181">
    <property type="entry name" value="Acyl_CoA_acyltransferase"/>
</dbReference>
<dbReference type="AlphaFoldDB" id="A0A934W331"/>
<keyword evidence="5" id="KW-1185">Reference proteome</keyword>
<dbReference type="PANTHER" id="PTHR43877">
    <property type="entry name" value="AMINOALKYLPHOSPHONATE N-ACETYLTRANSFERASE-RELATED-RELATED"/>
    <property type="match status" value="1"/>
</dbReference>
<evidence type="ECO:0000256" key="1">
    <source>
        <dbReference type="ARBA" id="ARBA00022679"/>
    </source>
</evidence>
<evidence type="ECO:0000313" key="4">
    <source>
        <dbReference type="EMBL" id="MBK4348528.1"/>
    </source>
</evidence>
<gene>
    <name evidence="4" type="ORF">IV501_12865</name>
</gene>
<dbReference type="Pfam" id="PF00583">
    <property type="entry name" value="Acetyltransf_1"/>
    <property type="match status" value="1"/>
</dbReference>
<dbReference type="Proteomes" id="UP000636458">
    <property type="component" value="Unassembled WGS sequence"/>
</dbReference>
<dbReference type="GO" id="GO:0016747">
    <property type="term" value="F:acyltransferase activity, transferring groups other than amino-acyl groups"/>
    <property type="evidence" value="ECO:0007669"/>
    <property type="project" value="InterPro"/>
</dbReference>
<dbReference type="InterPro" id="IPR050832">
    <property type="entry name" value="Bact_Acetyltransf"/>
</dbReference>
<comment type="caution">
    <text evidence="4">The sequence shown here is derived from an EMBL/GenBank/DDBJ whole genome shotgun (WGS) entry which is preliminary data.</text>
</comment>
<dbReference type="EMBL" id="JAEPES010000004">
    <property type="protein sequence ID" value="MBK4348528.1"/>
    <property type="molecule type" value="Genomic_DNA"/>
</dbReference>